<evidence type="ECO:0000256" key="1">
    <source>
        <dbReference type="ARBA" id="ARBA00012513"/>
    </source>
</evidence>
<dbReference type="Pfam" id="PF17667">
    <property type="entry name" value="Pkinase_fungal"/>
    <property type="match status" value="1"/>
</dbReference>
<dbReference type="STRING" id="94208.A0A2S4KVX2"/>
<dbReference type="Gene3D" id="1.10.510.10">
    <property type="entry name" value="Transferase(Phosphotransferase) domain 1"/>
    <property type="match status" value="1"/>
</dbReference>
<dbReference type="EC" id="2.7.11.1" evidence="1"/>
<comment type="catalytic activity">
    <reaction evidence="3">
        <text>L-seryl-[protein] + ATP = O-phospho-L-seryl-[protein] + ADP + H(+)</text>
        <dbReference type="Rhea" id="RHEA:17989"/>
        <dbReference type="Rhea" id="RHEA-COMP:9863"/>
        <dbReference type="Rhea" id="RHEA-COMP:11604"/>
        <dbReference type="ChEBI" id="CHEBI:15378"/>
        <dbReference type="ChEBI" id="CHEBI:29999"/>
        <dbReference type="ChEBI" id="CHEBI:30616"/>
        <dbReference type="ChEBI" id="CHEBI:83421"/>
        <dbReference type="ChEBI" id="CHEBI:456216"/>
        <dbReference type="EC" id="2.7.11.1"/>
    </reaction>
</comment>
<dbReference type="PANTHER" id="PTHR38248">
    <property type="entry name" value="FUNK1 6"/>
    <property type="match status" value="1"/>
</dbReference>
<dbReference type="OrthoDB" id="5584477at2759"/>
<dbReference type="PANTHER" id="PTHR38248:SF2">
    <property type="entry name" value="FUNK1 11"/>
    <property type="match status" value="1"/>
</dbReference>
<dbReference type="EMBL" id="PKSG01000528">
    <property type="protein sequence ID" value="POR34355.1"/>
    <property type="molecule type" value="Genomic_DNA"/>
</dbReference>
<organism evidence="5 6">
    <name type="scientific">Tolypocladium paradoxum</name>
    <dbReference type="NCBI Taxonomy" id="94208"/>
    <lineage>
        <taxon>Eukaryota</taxon>
        <taxon>Fungi</taxon>
        <taxon>Dikarya</taxon>
        <taxon>Ascomycota</taxon>
        <taxon>Pezizomycotina</taxon>
        <taxon>Sordariomycetes</taxon>
        <taxon>Hypocreomycetidae</taxon>
        <taxon>Hypocreales</taxon>
        <taxon>Ophiocordycipitaceae</taxon>
        <taxon>Tolypocladium</taxon>
    </lineage>
</organism>
<evidence type="ECO:0000259" key="4">
    <source>
        <dbReference type="Pfam" id="PF17667"/>
    </source>
</evidence>
<evidence type="ECO:0000313" key="5">
    <source>
        <dbReference type="EMBL" id="POR34355.1"/>
    </source>
</evidence>
<comment type="catalytic activity">
    <reaction evidence="2">
        <text>L-threonyl-[protein] + ATP = O-phospho-L-threonyl-[protein] + ADP + H(+)</text>
        <dbReference type="Rhea" id="RHEA:46608"/>
        <dbReference type="Rhea" id="RHEA-COMP:11060"/>
        <dbReference type="Rhea" id="RHEA-COMP:11605"/>
        <dbReference type="ChEBI" id="CHEBI:15378"/>
        <dbReference type="ChEBI" id="CHEBI:30013"/>
        <dbReference type="ChEBI" id="CHEBI:30616"/>
        <dbReference type="ChEBI" id="CHEBI:61977"/>
        <dbReference type="ChEBI" id="CHEBI:456216"/>
        <dbReference type="EC" id="2.7.11.1"/>
    </reaction>
</comment>
<dbReference type="Proteomes" id="UP000237481">
    <property type="component" value="Unassembled WGS sequence"/>
</dbReference>
<evidence type="ECO:0000313" key="6">
    <source>
        <dbReference type="Proteomes" id="UP000237481"/>
    </source>
</evidence>
<dbReference type="InterPro" id="IPR011009">
    <property type="entry name" value="Kinase-like_dom_sf"/>
</dbReference>
<dbReference type="InterPro" id="IPR040976">
    <property type="entry name" value="Pkinase_fungal"/>
</dbReference>
<dbReference type="AlphaFoldDB" id="A0A2S4KVX2"/>
<gene>
    <name evidence="5" type="ORF">TPAR_05452</name>
</gene>
<evidence type="ECO:0000256" key="3">
    <source>
        <dbReference type="ARBA" id="ARBA00048679"/>
    </source>
</evidence>
<evidence type="ECO:0000256" key="2">
    <source>
        <dbReference type="ARBA" id="ARBA00047899"/>
    </source>
</evidence>
<dbReference type="GO" id="GO:0004674">
    <property type="term" value="F:protein serine/threonine kinase activity"/>
    <property type="evidence" value="ECO:0007669"/>
    <property type="project" value="UniProtKB-EC"/>
</dbReference>
<sequence>MANQPDANGPHVSNTDVAVEETLDDINGYIHGPVSGFVHKYFAKFDSVHEHMVQKVAGAVGDRSPPSLAILSAEGFPQWFSSFSSEELNGARGVWHTYCHPLSKAESTLFVLTLSTVFEPRAEDGWRDVQVIGQFCRDSSISYQDGLLTLCGHARKVFANQPTRLFLHGFYLRGTLMELWVFDRSGIYSCDVFDLQTEFARLISILRSYRLMADRDLGRSDIIDNDEAGSYITLEDAALTSLGKLYLEDQPIALSQELVGEGTTCYRAKMLGSNRWEYVVKFKWRPALDRPEEELLKLAKEKNVWGVVSLDYHKGVDSIANLRQGLRWGPYRRLLTRQHQTEESEAVGVQEQRLPCGTKGIVEHTEETNRCLENRIFTCVVVSPAGRPLRTFKTMLELLQVLRDAVKGHRSLFQDAKILHQDVSAENIIITDSQGEGDPKGILIDLDVAMNLAVGPRTPSEVTGTRAFMAIGVLRSRPHRYRHDLESFLYVFLWTIISNRSENPPRTSKLRRWSRGNFYEIATRKTIDMDKDNFGSILAEFTPEFHSLKPLAETLRQTLFPLEDGAIWTGTDSSPKAVNGLYDGIISAFEEAIAFESRK</sequence>
<comment type="caution">
    <text evidence="5">The sequence shown here is derived from an EMBL/GenBank/DDBJ whole genome shotgun (WGS) entry which is preliminary data.</text>
</comment>
<dbReference type="InterPro" id="IPR008266">
    <property type="entry name" value="Tyr_kinase_AS"/>
</dbReference>
<keyword evidence="6" id="KW-1185">Reference proteome</keyword>
<accession>A0A2S4KVX2</accession>
<name>A0A2S4KVX2_9HYPO</name>
<dbReference type="SUPFAM" id="SSF56112">
    <property type="entry name" value="Protein kinase-like (PK-like)"/>
    <property type="match status" value="1"/>
</dbReference>
<feature type="domain" description="Fungal-type protein kinase" evidence="4">
    <location>
        <begin position="121"/>
        <end position="495"/>
    </location>
</feature>
<reference evidence="5 6" key="1">
    <citation type="submission" date="2018-01" db="EMBL/GenBank/DDBJ databases">
        <title>Harnessing the power of phylogenomics to disentangle the directionality and signatures of interkingdom host jumping in the parasitic fungal genus Tolypocladium.</title>
        <authorList>
            <person name="Quandt C.A."/>
            <person name="Patterson W."/>
            <person name="Spatafora J.W."/>
        </authorList>
    </citation>
    <scope>NUCLEOTIDE SEQUENCE [LARGE SCALE GENOMIC DNA]</scope>
    <source>
        <strain evidence="5 6">NRBC 100945</strain>
    </source>
</reference>
<protein>
    <recommendedName>
        <fullName evidence="1">non-specific serine/threonine protein kinase</fullName>
        <ecNumber evidence="1">2.7.11.1</ecNumber>
    </recommendedName>
</protein>
<dbReference type="PROSITE" id="PS00109">
    <property type="entry name" value="PROTEIN_KINASE_TYR"/>
    <property type="match status" value="1"/>
</dbReference>
<proteinExistence type="predicted"/>